<dbReference type="Proteomes" id="UP000681967">
    <property type="component" value="Unassembled WGS sequence"/>
</dbReference>
<sequence>SLLAVEDFTRVDEESTDLVDDEEAKRKFN</sequence>
<gene>
    <name evidence="2" type="ORF">BYL167_LOCUS61619</name>
</gene>
<dbReference type="EMBL" id="CAJOBH010232984">
    <property type="protein sequence ID" value="CAF5078623.1"/>
    <property type="molecule type" value="Genomic_DNA"/>
</dbReference>
<evidence type="ECO:0000256" key="1">
    <source>
        <dbReference type="SAM" id="MobiDB-lite"/>
    </source>
</evidence>
<evidence type="ECO:0000313" key="3">
    <source>
        <dbReference type="Proteomes" id="UP000681967"/>
    </source>
</evidence>
<name>A0A8S3EM83_9BILA</name>
<dbReference type="AlphaFoldDB" id="A0A8S3EM83"/>
<feature type="region of interest" description="Disordered" evidence="1">
    <location>
        <begin position="1"/>
        <end position="29"/>
    </location>
</feature>
<feature type="non-terminal residue" evidence="2">
    <location>
        <position position="1"/>
    </location>
</feature>
<protein>
    <submittedName>
        <fullName evidence="2">Uncharacterized protein</fullName>
    </submittedName>
</protein>
<proteinExistence type="predicted"/>
<reference evidence="2" key="1">
    <citation type="submission" date="2021-02" db="EMBL/GenBank/DDBJ databases">
        <authorList>
            <person name="Nowell W R."/>
        </authorList>
    </citation>
    <scope>NUCLEOTIDE SEQUENCE</scope>
</reference>
<evidence type="ECO:0000313" key="2">
    <source>
        <dbReference type="EMBL" id="CAF5078623.1"/>
    </source>
</evidence>
<organism evidence="2 3">
    <name type="scientific">Rotaria magnacalcarata</name>
    <dbReference type="NCBI Taxonomy" id="392030"/>
    <lineage>
        <taxon>Eukaryota</taxon>
        <taxon>Metazoa</taxon>
        <taxon>Spiralia</taxon>
        <taxon>Gnathifera</taxon>
        <taxon>Rotifera</taxon>
        <taxon>Eurotatoria</taxon>
        <taxon>Bdelloidea</taxon>
        <taxon>Philodinida</taxon>
        <taxon>Philodinidae</taxon>
        <taxon>Rotaria</taxon>
    </lineage>
</organism>
<accession>A0A8S3EM83</accession>
<comment type="caution">
    <text evidence="2">The sequence shown here is derived from an EMBL/GenBank/DDBJ whole genome shotgun (WGS) entry which is preliminary data.</text>
</comment>